<dbReference type="AlphaFoldDB" id="A0AAE4BM94"/>
<proteinExistence type="predicted"/>
<name>A0AAE4BM94_9DEIO</name>
<feature type="region of interest" description="Disordered" evidence="1">
    <location>
        <begin position="111"/>
        <end position="136"/>
    </location>
</feature>
<protein>
    <recommendedName>
        <fullName evidence="2">Glyoxalase-related protein domain-containing protein</fullName>
    </recommendedName>
</protein>
<feature type="domain" description="Glyoxalase-related protein" evidence="2">
    <location>
        <begin position="6"/>
        <end position="57"/>
    </location>
</feature>
<sequence>MHDTTFTAQARRLRQQLRAEFGVTVTHAQALSFLARTLGYRTYEALRADRAATPTPEVTPVPAADPRPANATVYVALRVHAPDHESAADTTATVKNALLRAIEEDGPDAFITRLDFDPDAPEDEPSSESEDPVEDQWSFVGGPLIDKVEDGHMTTEDAAAEFESEYGHDRDWQAYIRAVLFDRSEFKNGRTRTDFLRAYRGGPWTADAPTPSRVTLRLPFGVNDLNEAVLMLRVNAAGGVDIRDATLTLHHGTSSAADPTPAASVPVTVSQIHRLLICGPDAPQLQAWLTALTAT</sequence>
<dbReference type="EMBL" id="JAVDQK010000005">
    <property type="protein sequence ID" value="MDR6218840.1"/>
    <property type="molecule type" value="Genomic_DNA"/>
</dbReference>
<evidence type="ECO:0000259" key="2">
    <source>
        <dbReference type="Pfam" id="PF20066"/>
    </source>
</evidence>
<dbReference type="Proteomes" id="UP001185331">
    <property type="component" value="Unassembled WGS sequence"/>
</dbReference>
<evidence type="ECO:0000313" key="3">
    <source>
        <dbReference type="EMBL" id="MDR6218840.1"/>
    </source>
</evidence>
<dbReference type="InterPro" id="IPR045517">
    <property type="entry name" value="Glyoxalase_8"/>
</dbReference>
<dbReference type="RefSeq" id="WP_309853518.1">
    <property type="nucleotide sequence ID" value="NZ_JAVDQJ010000004.1"/>
</dbReference>
<dbReference type="Pfam" id="PF20066">
    <property type="entry name" value="Glyoxalase_8"/>
    <property type="match status" value="1"/>
</dbReference>
<accession>A0AAE4BM94</accession>
<evidence type="ECO:0000256" key="1">
    <source>
        <dbReference type="SAM" id="MobiDB-lite"/>
    </source>
</evidence>
<organism evidence="3 4">
    <name type="scientific">Deinococcus soli</name>
    <name type="common">ex Cha et al. 2016</name>
    <dbReference type="NCBI Taxonomy" id="1309411"/>
    <lineage>
        <taxon>Bacteria</taxon>
        <taxon>Thermotogati</taxon>
        <taxon>Deinococcota</taxon>
        <taxon>Deinococci</taxon>
        <taxon>Deinococcales</taxon>
        <taxon>Deinococcaceae</taxon>
        <taxon>Deinococcus</taxon>
    </lineage>
</organism>
<reference evidence="3" key="1">
    <citation type="submission" date="2023-07" db="EMBL/GenBank/DDBJ databases">
        <title>Sorghum-associated microbial communities from plants grown in Nebraska, USA.</title>
        <authorList>
            <person name="Schachtman D."/>
        </authorList>
    </citation>
    <scope>NUCLEOTIDE SEQUENCE</scope>
    <source>
        <strain evidence="3">BE330</strain>
    </source>
</reference>
<gene>
    <name evidence="3" type="ORF">J2Y00_002437</name>
</gene>
<evidence type="ECO:0000313" key="4">
    <source>
        <dbReference type="Proteomes" id="UP001185331"/>
    </source>
</evidence>
<comment type="caution">
    <text evidence="3">The sequence shown here is derived from an EMBL/GenBank/DDBJ whole genome shotgun (WGS) entry which is preliminary data.</text>
</comment>
<feature type="compositionally biased region" description="Acidic residues" evidence="1">
    <location>
        <begin position="117"/>
        <end position="134"/>
    </location>
</feature>